<dbReference type="PROSITE" id="PS51903">
    <property type="entry name" value="CLP_R"/>
    <property type="match status" value="1"/>
</dbReference>
<dbReference type="AlphaFoldDB" id="A0A372GBJ8"/>
<dbReference type="Pfam" id="PF02861">
    <property type="entry name" value="Clp_N"/>
    <property type="match status" value="1"/>
</dbReference>
<evidence type="ECO:0000313" key="3">
    <source>
        <dbReference type="EMBL" id="RFS82443.1"/>
    </source>
</evidence>
<name>A0A372GBJ8_9ACTN</name>
<gene>
    <name evidence="3" type="ORF">D0T12_26960</name>
</gene>
<feature type="domain" description="Clp R" evidence="2">
    <location>
        <begin position="44"/>
        <end position="189"/>
    </location>
</feature>
<keyword evidence="1" id="KW-0677">Repeat</keyword>
<dbReference type="SUPFAM" id="SSF81923">
    <property type="entry name" value="Double Clp-N motif"/>
    <property type="match status" value="1"/>
</dbReference>
<protein>
    <recommendedName>
        <fullName evidence="2">Clp R domain-containing protein</fullName>
    </recommendedName>
</protein>
<dbReference type="Gene3D" id="1.10.1780.10">
    <property type="entry name" value="Clp, N-terminal domain"/>
    <property type="match status" value="1"/>
</dbReference>
<organism evidence="3 4">
    <name type="scientific">Actinomadura spongiicola</name>
    <dbReference type="NCBI Taxonomy" id="2303421"/>
    <lineage>
        <taxon>Bacteria</taxon>
        <taxon>Bacillati</taxon>
        <taxon>Actinomycetota</taxon>
        <taxon>Actinomycetes</taxon>
        <taxon>Streptosporangiales</taxon>
        <taxon>Thermomonosporaceae</taxon>
        <taxon>Actinomadura</taxon>
    </lineage>
</organism>
<proteinExistence type="predicted"/>
<evidence type="ECO:0000259" key="2">
    <source>
        <dbReference type="PROSITE" id="PS51903"/>
    </source>
</evidence>
<sequence>MVKDSARKRTIRARMAETGKSYTDAARELDQEAARRRRQPVIIFEWFSGLAHEVVERAREHARSSGHDAVGTEHLLLGLTDDRAGDLAFQILDDLAGTAEAVRAAVVAATPPRPATSEKDVPWSENAAFVLGRGADRQRDKTGHGHVGPEHILLALLALGDCRACRILSGMGITSKAVRTEVVDRLNAMGVISRYHDQPTQRGPGA</sequence>
<accession>A0A372GBJ8</accession>
<keyword evidence="4" id="KW-1185">Reference proteome</keyword>
<dbReference type="InterPro" id="IPR036628">
    <property type="entry name" value="Clp_N_dom_sf"/>
</dbReference>
<comment type="caution">
    <text evidence="3">The sequence shown here is derived from an EMBL/GenBank/DDBJ whole genome shotgun (WGS) entry which is preliminary data.</text>
</comment>
<evidence type="ECO:0000256" key="1">
    <source>
        <dbReference type="PROSITE-ProRule" id="PRU01251"/>
    </source>
</evidence>
<dbReference type="InterPro" id="IPR004176">
    <property type="entry name" value="Clp_R_N"/>
</dbReference>
<dbReference type="EMBL" id="QVNQ01000009">
    <property type="protein sequence ID" value="RFS82443.1"/>
    <property type="molecule type" value="Genomic_DNA"/>
</dbReference>
<evidence type="ECO:0000313" key="4">
    <source>
        <dbReference type="Proteomes" id="UP000262882"/>
    </source>
</evidence>
<dbReference type="Proteomes" id="UP000262882">
    <property type="component" value="Unassembled WGS sequence"/>
</dbReference>
<reference evidence="3 4" key="1">
    <citation type="submission" date="2018-08" db="EMBL/GenBank/DDBJ databases">
        <title>Actinomadura spongicola sp. nov., isolated from marine sponge Leucetta chagosensis.</title>
        <authorList>
            <person name="Li L."/>
            <person name="Lin H.W."/>
        </authorList>
    </citation>
    <scope>NUCLEOTIDE SEQUENCE [LARGE SCALE GENOMIC DNA]</scope>
    <source>
        <strain evidence="3 4">LHW52907</strain>
    </source>
</reference>